<name>A0ABW3IH35_9FLAO</name>
<dbReference type="Proteomes" id="UP001597100">
    <property type="component" value="Unassembled WGS sequence"/>
</dbReference>
<organism evidence="1 2">
    <name type="scientific">Salinimicrobium gaetbulicola</name>
    <dbReference type="NCBI Taxonomy" id="999702"/>
    <lineage>
        <taxon>Bacteria</taxon>
        <taxon>Pseudomonadati</taxon>
        <taxon>Bacteroidota</taxon>
        <taxon>Flavobacteriia</taxon>
        <taxon>Flavobacteriales</taxon>
        <taxon>Flavobacteriaceae</taxon>
        <taxon>Salinimicrobium</taxon>
    </lineage>
</organism>
<dbReference type="RefSeq" id="WP_380738564.1">
    <property type="nucleotide sequence ID" value="NZ_JBHTJP010000034.1"/>
</dbReference>
<sequence>MIFTHNIYDFLGKGRAKYHSAFITTYAFDLSYFSLEAVPALRRTGARNILAIVDEHYLNYLLDLPILKIFKNDLRFGIQAIESKGVFHPKIMLLLGEKEGFLAVGSGNQTAAGNGLNKELWSVFHYKGKDSQNAEIFAQAIMYFEKLSENFVGLSKDKWLRSREFTSWTNELPSKSLNQFSNYQNESIGLFSFKSPLFEELGNLTDSRKVLSISVLSPFYDKAGDFILELQRKFAPEVVNVVLDLSSNALPFKLQPNDFRFYDWQKCISDNEPKYRRLHAKLISLNLDDGSEIIISGSGNATVAAMGGNGQNPKNEEVCIVSIRKNSNIFSELGIRLKKKYQIDLPPEPSLINSSSAIKHQNFLIKILDVYRLGETWNVILNKNLKDPAVVFIKSSSQEILFKKNFNELEGEFLINIESSIIPFSIYIENITGDRISNIHPIQDEAFHFQSNPDPSQAELEAAIAELEHGDYAVLGKVLSYVKFDIDKTSGQISTEKVQERSNFLEKSRIESVTLSKEEFQEGSQRYYAHLLNSGNIKIVEVLRLIANQKFKTTEKGLEKEDHNSGIYEGDLHDDPLRKEIRMNKFLPQLRRANDYFVKKYIRHITEKLQPILCTSTRRDILKVRVDLHELSNVVIVLHLMRVFLHNKDFQVLNAETGKEEFFTSIYGQKAENAINVFTLEGLSKFSLLYQYGMEKTGSEVVNNKIKELELDLLNLSIFHVCNLYWNREVVQSYKVVMLNLLKGYFHSNPDFELSKFKSQFKHFRLSTFISHGEEKPYFESGKFQTNLNVVFNKIIPAFENFLKHHNNGRDKIIKKSDALRESDLIYFSALGFCIFEGFQTDKKNNIILNLKHVPLYSGNGCDLSDRRKEYANQVLVF</sequence>
<accession>A0ABW3IH35</accession>
<evidence type="ECO:0000313" key="2">
    <source>
        <dbReference type="Proteomes" id="UP001597100"/>
    </source>
</evidence>
<gene>
    <name evidence="1" type="ORF">ACFQ1G_08460</name>
</gene>
<keyword evidence="2" id="KW-1185">Reference proteome</keyword>
<evidence type="ECO:0008006" key="3">
    <source>
        <dbReference type="Google" id="ProtNLM"/>
    </source>
</evidence>
<dbReference type="Gene3D" id="3.30.870.10">
    <property type="entry name" value="Endonuclease Chain A"/>
    <property type="match status" value="1"/>
</dbReference>
<dbReference type="EMBL" id="JBHTJP010000034">
    <property type="protein sequence ID" value="MFD0976820.1"/>
    <property type="molecule type" value="Genomic_DNA"/>
</dbReference>
<protein>
    <recommendedName>
        <fullName evidence="3">Phospholipase D-like protein</fullName>
    </recommendedName>
</protein>
<reference evidence="2" key="1">
    <citation type="journal article" date="2019" name="Int. J. Syst. Evol. Microbiol.">
        <title>The Global Catalogue of Microorganisms (GCM) 10K type strain sequencing project: providing services to taxonomists for standard genome sequencing and annotation.</title>
        <authorList>
            <consortium name="The Broad Institute Genomics Platform"/>
            <consortium name="The Broad Institute Genome Sequencing Center for Infectious Disease"/>
            <person name="Wu L."/>
            <person name="Ma J."/>
        </authorList>
    </citation>
    <scope>NUCLEOTIDE SEQUENCE [LARGE SCALE GENOMIC DNA]</scope>
    <source>
        <strain evidence="2">CCUG 60898</strain>
    </source>
</reference>
<proteinExistence type="predicted"/>
<comment type="caution">
    <text evidence="1">The sequence shown here is derived from an EMBL/GenBank/DDBJ whole genome shotgun (WGS) entry which is preliminary data.</text>
</comment>
<evidence type="ECO:0000313" key="1">
    <source>
        <dbReference type="EMBL" id="MFD0976820.1"/>
    </source>
</evidence>